<reference evidence="3 4" key="1">
    <citation type="submission" date="2019-03" db="EMBL/GenBank/DDBJ databases">
        <title>Single cell metagenomics reveals metabolic interactions within the superorganism composed of flagellate Streblomastix strix and complex community of Bacteroidetes bacteria on its surface.</title>
        <authorList>
            <person name="Treitli S.C."/>
            <person name="Kolisko M."/>
            <person name="Husnik F."/>
            <person name="Keeling P."/>
            <person name="Hampl V."/>
        </authorList>
    </citation>
    <scope>NUCLEOTIDE SEQUENCE [LARGE SCALE GENOMIC DNA]</scope>
    <source>
        <strain evidence="3">ST1C</strain>
    </source>
</reference>
<name>A0A5J4U722_9EUKA</name>
<accession>A0A5J4U722</accession>
<evidence type="ECO:0000313" key="4">
    <source>
        <dbReference type="Proteomes" id="UP000324800"/>
    </source>
</evidence>
<dbReference type="EMBL" id="SNRW01019150">
    <property type="protein sequence ID" value="KAA6366646.1"/>
    <property type="molecule type" value="Genomic_DNA"/>
</dbReference>
<keyword evidence="2" id="KW-1133">Transmembrane helix</keyword>
<dbReference type="AlphaFoldDB" id="A0A5J4U722"/>
<proteinExistence type="predicted"/>
<evidence type="ECO:0000313" key="3">
    <source>
        <dbReference type="EMBL" id="KAA6366646.1"/>
    </source>
</evidence>
<gene>
    <name evidence="3" type="ORF">EZS28_037827</name>
</gene>
<evidence type="ECO:0000256" key="1">
    <source>
        <dbReference type="SAM" id="Coils"/>
    </source>
</evidence>
<sequence>MIIDSTSNLIDGQLTQFAAMMLQSDSGYNIQFQKGVTAVETTLNVRYNKLSISKDDDVQEEVIFRVKQNPASNNYNPFKEYGAFIDPYSSPLIAVELLGEISIKSIVILHFYEKTLNSVIQVKDEAKFNGLQIIFRPIEEQLVGMTKMPTTEQISPYILCIGGFTILESCQFLPTAFSNSAAIRTMHEIGINSKEGAQPDDYNLTLNKCQLIGMNRIDEADNSGSAINAKGMKVTLQQCIFDVNTQQSNMIKNKINKHNIKRNEDEQIPEHLIPTCGWNTAYIRQNTGSLILSKGTQLTNLNNGAISLLGANLTITDPDVQFLNNIDNSMLLRIHRNEEEVEPIIIKPTLLRRNIACGYGSRITSQIESFSENGIQEDSLWILQTDEGKLGYSEQQENVYDNECQLSGGLRDVKSPLFIPHIDEVSAEMSKDKLGLDIKIIGRHLIRCGVVKYKVCEKMKVTNDDGQEIEEKVKERELHCQTELMENSLQWNNEKEFTIQTRYQIVRKWEQMVVWLIYADGSQISEVLDISVGRLSTTAIIAIVVTCLIIFGIFATFLIILICYEYKQKQKVNDLKQKEEEMEQQQGLMVKEGEDQQSIVSIQAQYE</sequence>
<keyword evidence="2" id="KW-0812">Transmembrane</keyword>
<protein>
    <submittedName>
        <fullName evidence="3">Uncharacterized protein</fullName>
    </submittedName>
</protein>
<organism evidence="3 4">
    <name type="scientific">Streblomastix strix</name>
    <dbReference type="NCBI Taxonomy" id="222440"/>
    <lineage>
        <taxon>Eukaryota</taxon>
        <taxon>Metamonada</taxon>
        <taxon>Preaxostyla</taxon>
        <taxon>Oxymonadida</taxon>
        <taxon>Streblomastigidae</taxon>
        <taxon>Streblomastix</taxon>
    </lineage>
</organism>
<feature type="transmembrane region" description="Helical" evidence="2">
    <location>
        <begin position="539"/>
        <end position="564"/>
    </location>
</feature>
<feature type="coiled-coil region" evidence="1">
    <location>
        <begin position="565"/>
        <end position="595"/>
    </location>
</feature>
<dbReference type="Proteomes" id="UP000324800">
    <property type="component" value="Unassembled WGS sequence"/>
</dbReference>
<keyword evidence="1" id="KW-0175">Coiled coil</keyword>
<evidence type="ECO:0000256" key="2">
    <source>
        <dbReference type="SAM" id="Phobius"/>
    </source>
</evidence>
<comment type="caution">
    <text evidence="3">The sequence shown here is derived from an EMBL/GenBank/DDBJ whole genome shotgun (WGS) entry which is preliminary data.</text>
</comment>
<keyword evidence="2" id="KW-0472">Membrane</keyword>